<name>A0A6A0B9U5_9LACT</name>
<proteinExistence type="predicted"/>
<reference evidence="1 2" key="1">
    <citation type="submission" date="2020-02" db="EMBL/GenBank/DDBJ databases">
        <title>Draft genome sequence of Lactococcus sp. Hs20B0-1.</title>
        <authorList>
            <person name="Noda S."/>
            <person name="Yuki M."/>
            <person name="Ohkuma M."/>
        </authorList>
    </citation>
    <scope>NUCLEOTIDE SEQUENCE [LARGE SCALE GENOMIC DNA]</scope>
    <source>
        <strain evidence="1 2">Hs20B0-1</strain>
    </source>
</reference>
<organism evidence="1 2">
    <name type="scientific">Pseudolactococcus insecticola</name>
    <dbReference type="NCBI Taxonomy" id="2709158"/>
    <lineage>
        <taxon>Bacteria</taxon>
        <taxon>Bacillati</taxon>
        <taxon>Bacillota</taxon>
        <taxon>Bacilli</taxon>
        <taxon>Lactobacillales</taxon>
        <taxon>Streptococcaceae</taxon>
        <taxon>Pseudolactococcus</taxon>
    </lineage>
</organism>
<gene>
    <name evidence="1" type="ORF">Hs20B_17910</name>
</gene>
<evidence type="ECO:0000313" key="2">
    <source>
        <dbReference type="Proteomes" id="UP000475928"/>
    </source>
</evidence>
<dbReference type="Proteomes" id="UP000475928">
    <property type="component" value="Unassembled WGS sequence"/>
</dbReference>
<dbReference type="AlphaFoldDB" id="A0A6A0B9U5"/>
<dbReference type="EMBL" id="BLLH01000014">
    <property type="protein sequence ID" value="GFH41393.1"/>
    <property type="molecule type" value="Genomic_DNA"/>
</dbReference>
<evidence type="ECO:0000313" key="1">
    <source>
        <dbReference type="EMBL" id="GFH41393.1"/>
    </source>
</evidence>
<keyword evidence="2" id="KW-1185">Reference proteome</keyword>
<accession>A0A6A0B9U5</accession>
<sequence>MRNFSQNFELKVTRKRNDKNIKLSTETIRKKISMPTSQKAKKVNLNKSFYQRFLETSICKNNQENTEVK</sequence>
<protein>
    <submittedName>
        <fullName evidence="1">Uncharacterized protein</fullName>
    </submittedName>
</protein>
<comment type="caution">
    <text evidence="1">The sequence shown here is derived from an EMBL/GenBank/DDBJ whole genome shotgun (WGS) entry which is preliminary data.</text>
</comment>